<feature type="region of interest" description="Disordered" evidence="6">
    <location>
        <begin position="82"/>
        <end position="109"/>
    </location>
</feature>
<keyword evidence="3" id="KW-0812">Transmembrane</keyword>
<accession>A0ABP0B7Z5</accession>
<dbReference type="NCBIfam" id="TIGR01297">
    <property type="entry name" value="CDF"/>
    <property type="match status" value="1"/>
</dbReference>
<comment type="subcellular location">
    <subcellularLocation>
        <location evidence="1">Membrane</location>
        <topology evidence="1">Multi-pass membrane protein</topology>
    </subcellularLocation>
</comment>
<dbReference type="InterPro" id="IPR058533">
    <property type="entry name" value="Cation_efflux_TM"/>
</dbReference>
<evidence type="ECO:0000313" key="9">
    <source>
        <dbReference type="Proteomes" id="UP001642405"/>
    </source>
</evidence>
<proteinExistence type="predicted"/>
<reference evidence="8 9" key="1">
    <citation type="submission" date="2024-01" db="EMBL/GenBank/DDBJ databases">
        <authorList>
            <person name="Allen C."/>
            <person name="Tagirdzhanova G."/>
        </authorList>
    </citation>
    <scope>NUCLEOTIDE SEQUENCE [LARGE SCALE GENOMIC DNA]</scope>
</reference>
<evidence type="ECO:0000313" key="8">
    <source>
        <dbReference type="EMBL" id="CAK7215698.1"/>
    </source>
</evidence>
<dbReference type="SUPFAM" id="SSF161111">
    <property type="entry name" value="Cation efflux protein transmembrane domain-like"/>
    <property type="match status" value="1"/>
</dbReference>
<name>A0ABP0B7Z5_9PEZI</name>
<organism evidence="8 9">
    <name type="scientific">Sporothrix curviconia</name>
    <dbReference type="NCBI Taxonomy" id="1260050"/>
    <lineage>
        <taxon>Eukaryota</taxon>
        <taxon>Fungi</taxon>
        <taxon>Dikarya</taxon>
        <taxon>Ascomycota</taxon>
        <taxon>Pezizomycotina</taxon>
        <taxon>Sordariomycetes</taxon>
        <taxon>Sordariomycetidae</taxon>
        <taxon>Ophiostomatales</taxon>
        <taxon>Ophiostomataceae</taxon>
        <taxon>Sporothrix</taxon>
    </lineage>
</organism>
<keyword evidence="5" id="KW-0472">Membrane</keyword>
<dbReference type="Proteomes" id="UP001642405">
    <property type="component" value="Unassembled WGS sequence"/>
</dbReference>
<evidence type="ECO:0000256" key="4">
    <source>
        <dbReference type="ARBA" id="ARBA00022989"/>
    </source>
</evidence>
<dbReference type="Gene3D" id="3.30.70.1350">
    <property type="entry name" value="Cation efflux protein, cytoplasmic domain"/>
    <property type="match status" value="1"/>
</dbReference>
<protein>
    <submittedName>
        <fullName evidence="8">Mitochondrial metal transporter</fullName>
    </submittedName>
</protein>
<keyword evidence="2" id="KW-0813">Transport</keyword>
<gene>
    <name evidence="8" type="primary">MMT2</name>
    <name evidence="8" type="ORF">SCUCBS95973_002566</name>
</gene>
<dbReference type="Pfam" id="PF01545">
    <property type="entry name" value="Cation_efflux"/>
    <property type="match status" value="1"/>
</dbReference>
<dbReference type="Gene3D" id="1.20.1510.10">
    <property type="entry name" value="Cation efflux protein transmembrane domain"/>
    <property type="match status" value="1"/>
</dbReference>
<feature type="compositionally biased region" description="Low complexity" evidence="6">
    <location>
        <begin position="125"/>
        <end position="134"/>
    </location>
</feature>
<feature type="compositionally biased region" description="Low complexity" evidence="6">
    <location>
        <begin position="145"/>
        <end position="168"/>
    </location>
</feature>
<feature type="region of interest" description="Disordered" evidence="6">
    <location>
        <begin position="197"/>
        <end position="245"/>
    </location>
</feature>
<dbReference type="PANTHER" id="PTHR43840">
    <property type="entry name" value="MITOCHONDRIAL METAL TRANSPORTER 1-RELATED"/>
    <property type="match status" value="1"/>
</dbReference>
<keyword evidence="4" id="KW-1133">Transmembrane helix</keyword>
<comment type="caution">
    <text evidence="8">The sequence shown here is derived from an EMBL/GenBank/DDBJ whole genome shotgun (WGS) entry which is preliminary data.</text>
</comment>
<feature type="compositionally biased region" description="Pro residues" evidence="6">
    <location>
        <begin position="90"/>
        <end position="99"/>
    </location>
</feature>
<keyword evidence="9" id="KW-1185">Reference proteome</keyword>
<evidence type="ECO:0000256" key="5">
    <source>
        <dbReference type="ARBA" id="ARBA00023136"/>
    </source>
</evidence>
<dbReference type="PANTHER" id="PTHR43840:SF15">
    <property type="entry name" value="MITOCHONDRIAL METAL TRANSPORTER 1-RELATED"/>
    <property type="match status" value="1"/>
</dbReference>
<feature type="region of interest" description="Disordered" evidence="6">
    <location>
        <begin position="125"/>
        <end position="177"/>
    </location>
</feature>
<evidence type="ECO:0000259" key="7">
    <source>
        <dbReference type="Pfam" id="PF01545"/>
    </source>
</evidence>
<dbReference type="EMBL" id="CAWUHB010000010">
    <property type="protein sequence ID" value="CAK7215698.1"/>
    <property type="molecule type" value="Genomic_DNA"/>
</dbReference>
<feature type="compositionally biased region" description="Basic and acidic residues" evidence="6">
    <location>
        <begin position="200"/>
        <end position="214"/>
    </location>
</feature>
<feature type="region of interest" description="Disordered" evidence="6">
    <location>
        <begin position="582"/>
        <end position="614"/>
    </location>
</feature>
<dbReference type="InterPro" id="IPR050291">
    <property type="entry name" value="CDF_Transporter"/>
</dbReference>
<evidence type="ECO:0000256" key="2">
    <source>
        <dbReference type="ARBA" id="ARBA00022448"/>
    </source>
</evidence>
<evidence type="ECO:0000256" key="1">
    <source>
        <dbReference type="ARBA" id="ARBA00004141"/>
    </source>
</evidence>
<dbReference type="InterPro" id="IPR002524">
    <property type="entry name" value="Cation_efflux"/>
</dbReference>
<dbReference type="InterPro" id="IPR036837">
    <property type="entry name" value="Cation_efflux_CTD_sf"/>
</dbReference>
<feature type="compositionally biased region" description="Basic and acidic residues" evidence="6">
    <location>
        <begin position="592"/>
        <end position="614"/>
    </location>
</feature>
<evidence type="ECO:0000256" key="3">
    <source>
        <dbReference type="ARBA" id="ARBA00022692"/>
    </source>
</evidence>
<sequence length="614" mass="66870">MPSSSLRWRGRPLRLTVSCSAAARAVRAPSSATRYYTLYYHGSHSSHSTRKYSCVSAASAANHTIRLAHYHCNTFNYSQHRHHFSQALRPPQPHPPQPSPSQRRVYQTSSATSIPVILPSTATSLSLPSLGSRPPRTPSDLPTASSLQLYSTSSRPSSSFSSSSSSSSARLAPFTPSFSRKQRRKFARWLPALMATQVRSHSDDSSAKDAKDTKNNSNGNGDHDDHAHSHGLFGHHHHSHDNAYLTSQNKNDAGVRITRIGLYSNLGMALAKGAGGYFFNSQSMVADAWHSLTDLASDFLTLATVSWSLRPPTDKFPTGFGKVESLGSLGVSGMLLGGGIFMCMSSLQILHAHFFLDAAAAAEVMAHGHGHSHSHAHGGLDGPSLHAAWLALGTVLIKEWLYRATMKVALERKSSVLASNAVHHRVDSMTGIVTLFAILGANFIHDASWLDPVGGLFISLLVIRAGWENTASALYELADRSIDDDIKRSVRKSVAKALSNDVLLADGQQHLAELREVSGVKSGQNYLVDLELAVPGDWTVENVRVVEDAVRTQVGNSVRGVRRVHVRFVKLDESVEKFDEFISGDVSPRSSPEPDEHDHNHDHNHGHGGKEHKH</sequence>
<dbReference type="InterPro" id="IPR027469">
    <property type="entry name" value="Cation_efflux_TMD_sf"/>
</dbReference>
<evidence type="ECO:0000256" key="6">
    <source>
        <dbReference type="SAM" id="MobiDB-lite"/>
    </source>
</evidence>
<feature type="domain" description="Cation efflux protein transmembrane" evidence="7">
    <location>
        <begin position="260"/>
        <end position="477"/>
    </location>
</feature>